<feature type="transmembrane region" description="Helical" evidence="1">
    <location>
        <begin position="70"/>
        <end position="91"/>
    </location>
</feature>
<evidence type="ECO:0000313" key="2">
    <source>
        <dbReference type="EMBL" id="EAU44831.1"/>
    </source>
</evidence>
<dbReference type="eggNOG" id="ENOG5033JWX">
    <property type="taxonomic scope" value="Bacteria"/>
</dbReference>
<accession>Q0FKS4</accession>
<feature type="transmembrane region" description="Helical" evidence="1">
    <location>
        <begin position="40"/>
        <end position="58"/>
    </location>
</feature>
<sequence>MQSGRLSQILVSLGALWMCVILVGWLTGSEELSRIAAHRASTVPSTAIGIAFLFVAMMEFEDGNQRSVLVSRRLTSVALAIAAANLLLSLAGRVDIDHWLFDAVIRPEDRMSPGTALGIIVACATIWLAGAHRTRRLSGAVAIVGLSGLSAIILGNSFVPGAVFGKALLSGMSIFTALALALFFVAHLLKLDSLEPAAPAVSDCD</sequence>
<feature type="transmembrane region" description="Helical" evidence="1">
    <location>
        <begin position="9"/>
        <end position="28"/>
    </location>
</feature>
<name>Q0FKS4_SALBH</name>
<dbReference type="EMBL" id="AATQ01000037">
    <property type="protein sequence ID" value="EAU44831.1"/>
    <property type="molecule type" value="Genomic_DNA"/>
</dbReference>
<reference evidence="2 3" key="1">
    <citation type="journal article" date="2010" name="J. Bacteriol.">
        <title>Genome sequences of Pelagibaca bermudensis HTCC2601T and Maritimibacter alkaliphilus HTCC2654T, the type strains of two marine Roseobacter genera.</title>
        <authorList>
            <person name="Thrash J.C."/>
            <person name="Cho J.C."/>
            <person name="Ferriera S."/>
            <person name="Johnson J."/>
            <person name="Vergin K.L."/>
            <person name="Giovannoni S.J."/>
        </authorList>
    </citation>
    <scope>NUCLEOTIDE SEQUENCE [LARGE SCALE GENOMIC DNA]</scope>
    <source>
        <strain evidence="3">DSM 26914 / JCM 13377 / KCTC 12554 / HTCC2601</strain>
    </source>
</reference>
<keyword evidence="3" id="KW-1185">Reference proteome</keyword>
<protein>
    <submittedName>
        <fullName evidence="2">Uncharacterized protein</fullName>
    </submittedName>
</protein>
<feature type="transmembrane region" description="Helical" evidence="1">
    <location>
        <begin position="167"/>
        <end position="189"/>
    </location>
</feature>
<organism evidence="2 3">
    <name type="scientific">Salipiger bermudensis (strain DSM 26914 / JCM 13377 / KCTC 12554 / HTCC2601)</name>
    <name type="common">Pelagibaca bermudensis</name>
    <dbReference type="NCBI Taxonomy" id="314265"/>
    <lineage>
        <taxon>Bacteria</taxon>
        <taxon>Pseudomonadati</taxon>
        <taxon>Pseudomonadota</taxon>
        <taxon>Alphaproteobacteria</taxon>
        <taxon>Rhodobacterales</taxon>
        <taxon>Roseobacteraceae</taxon>
        <taxon>Salipiger</taxon>
    </lineage>
</organism>
<feature type="transmembrane region" description="Helical" evidence="1">
    <location>
        <begin position="111"/>
        <end position="130"/>
    </location>
</feature>
<dbReference type="HOGENOM" id="CLU_1336451_0_0_5"/>
<keyword evidence="1" id="KW-0472">Membrane</keyword>
<evidence type="ECO:0000256" key="1">
    <source>
        <dbReference type="SAM" id="Phobius"/>
    </source>
</evidence>
<dbReference type="Proteomes" id="UP000006230">
    <property type="component" value="Unassembled WGS sequence"/>
</dbReference>
<evidence type="ECO:0000313" key="3">
    <source>
        <dbReference type="Proteomes" id="UP000006230"/>
    </source>
</evidence>
<keyword evidence="1" id="KW-0812">Transmembrane</keyword>
<gene>
    <name evidence="2" type="ORF">R2601_22347</name>
</gene>
<comment type="caution">
    <text evidence="2">The sequence shown here is derived from an EMBL/GenBank/DDBJ whole genome shotgun (WGS) entry which is preliminary data.</text>
</comment>
<proteinExistence type="predicted"/>
<feature type="transmembrane region" description="Helical" evidence="1">
    <location>
        <begin position="137"/>
        <end position="155"/>
    </location>
</feature>
<dbReference type="AlphaFoldDB" id="Q0FKS4"/>
<keyword evidence="1" id="KW-1133">Transmembrane helix</keyword>